<evidence type="ECO:0000313" key="2">
    <source>
        <dbReference type="WBParaSite" id="RSKR_0000424100.1"/>
    </source>
</evidence>
<sequence>MEENAILGSSEDLSVQSQNTSTICTIHDRIIDILSTECTIGSLKYKKILNELKKVKSLGDITNWQEDCIKLAEDSCDKPSPESVSYPILKTIFDFIWKTDFDAWGQFLNDLINQEQSTEGSRIMLLELFKTIRIDCDDQEFINSAFNLTYQLLEDVDEEASYEEIAIIMESIDHFLFYGTKKTRFFQFKNPKNVFNKIIEWFVESESREKLKSACISLMKHFKNYWKTNLEEAKTMVSILMIDMIAFLVDTEEVAEEDESSDQFRSECLFFVVRSIIRAMPETEDLTFIFEKMEDNSDKFQILTQDKSDKLLVHFLYISDTILFRNDLSNEKGLAFLRGLFDLIMRSGFKPLTFAIKLIRFFDADSKMKLATKVINEQMYEKLWNSDKTIIERSVKTLQDILTSEDTPIIQHIYQLVSQRLLQLTDDLVKMFKEKDVKLNEFNLLASQCSNYLRALVIFLTTKKSPIILMVLNPSIYSLLFEKLPVKCQRFIQSNAQLTALVLITQKCFSLTYGHFVANCVWESKESATSVLQLSPSSKYLQGIINQIVFWLNNFRYLDEETILLLTTWVVSFIKENYAFAMANFYNHTFKKLRRAMALFALKYMGSFKFDDYFEDKGHYMKNGPLDNQEEKTVIDNMNLALVILERSQWIMLQDLDMDMFAQFLRISQNCDHTQFMFMMKVLPANWILKKSLSHQFVPSVQKDPIQYETTPFDKQDYIRIMDFVYQNVNMDSHFQRDFFLKWVFDPNQVIITTNAPNVTIYDKWNAIATKFCVYVIQEHFNTPVGNMTKTILHMQEVSTLLSAEIKELIGIKNEELDLFNEYKAAVQEKIHFKPFGSKSPDSSLQTNPDYEFNFEYEGIDQVFTDRAPLYEEVILRYTLWIKIVYSMIKYIHCGLECPHFLDSNKVDTKFLLDNFAELNQGLKDMVQPVIEIAFRIGDYGSVVKLSEFLIKQIDCSDFIDGQITKFSDEQRIIKLYPWLARAYLRTNSSDSIVGLHNYLKKFLNPKDLKWLDALVLITNGNIEDGLKKLNNLYCPLFQKHIIEIIHECASILRIPNIKNFLNQFEETLNMYDTSENDYLHAHNLFTANSKKMCDWKACSNEVQAEFLAIPDQQIYVNSIETNIAETYEGFNDLKSLNLKKYNRILWQTSELLRTISHTSLFLTPNLSNFSHAYSTFLITEDVKKRLTLRLNKVPFYEDVELQLKGINSQMFVDHCKSNALDSIQIGRKFSHWIQHSGHYIHGSSSSRFHLNMAKVARKTGNINTAKEEFSLYKNVFAKIYKHEHSRDAMEAFVESVKLDQLISINKPNSKNCMHGMTKVLSTYFDQLMNDYMHNDSKKFFNNSPDLTIEDIFTKQYEGDDKTKYCQFRLERVKRLNTASKSILFLADQFLNNTDYSSKQAQMNNPVNGAFKIFLQPYVSYNNMETIYTNYDDQYYNALCKLSAQFSPANRKAYFKIGEFNFNNSSLNEKDDIILADTAKQFIADLLLHFNICDVDREIEQAVSRSANLVLLRSKISKFLHEGGKIKSCAEQITDQLINYDGFADMFNCHVDQQTKSFTVATQAYFQYLCLSTESVKCSDITKAALLILRMLVKYPFQISRIINQWIQKTNEDVWKNILPQLFARLNHPNKIVRDTVCNMLETVANSSPHVLCFPVVVGKRNIKDEDDEFR</sequence>
<name>A0AC35TUB8_9BILA</name>
<proteinExistence type="predicted"/>
<reference evidence="2" key="1">
    <citation type="submission" date="2016-11" db="UniProtKB">
        <authorList>
            <consortium name="WormBaseParasite"/>
        </authorList>
    </citation>
    <scope>IDENTIFICATION</scope>
    <source>
        <strain evidence="2">KR3021</strain>
    </source>
</reference>
<protein>
    <submittedName>
        <fullName evidence="2">DUF4704 domain-containing protein</fullName>
    </submittedName>
</protein>
<organism evidence="1 2">
    <name type="scientific">Rhabditophanes sp. KR3021</name>
    <dbReference type="NCBI Taxonomy" id="114890"/>
    <lineage>
        <taxon>Eukaryota</taxon>
        <taxon>Metazoa</taxon>
        <taxon>Ecdysozoa</taxon>
        <taxon>Nematoda</taxon>
        <taxon>Chromadorea</taxon>
        <taxon>Rhabditida</taxon>
        <taxon>Tylenchina</taxon>
        <taxon>Panagrolaimomorpha</taxon>
        <taxon>Strongyloidoidea</taxon>
        <taxon>Alloionematidae</taxon>
        <taxon>Rhabditophanes</taxon>
    </lineage>
</organism>
<evidence type="ECO:0000313" key="1">
    <source>
        <dbReference type="Proteomes" id="UP000095286"/>
    </source>
</evidence>
<dbReference type="WBParaSite" id="RSKR_0000424100.1">
    <property type="protein sequence ID" value="RSKR_0000424100.1"/>
    <property type="gene ID" value="RSKR_0000424100"/>
</dbReference>
<dbReference type="Proteomes" id="UP000095286">
    <property type="component" value="Unplaced"/>
</dbReference>
<accession>A0AC35TUB8</accession>